<evidence type="ECO:0000256" key="2">
    <source>
        <dbReference type="ARBA" id="ARBA00012254"/>
    </source>
</evidence>
<dbReference type="PANTHER" id="PTHR43369:SF2">
    <property type="entry name" value="PHOSPHORIBOSYLGLYCINAMIDE FORMYLTRANSFERASE"/>
    <property type="match status" value="1"/>
</dbReference>
<name>A0A0G1X043_9BACT</name>
<evidence type="ECO:0000256" key="1">
    <source>
        <dbReference type="ARBA" id="ARBA00005054"/>
    </source>
</evidence>
<evidence type="ECO:0000313" key="6">
    <source>
        <dbReference type="EMBL" id="KKW24215.1"/>
    </source>
</evidence>
<dbReference type="PATRIC" id="fig|1618671.3.peg.420"/>
<dbReference type="EC" id="2.1.2.2" evidence="2"/>
<dbReference type="GO" id="GO:0005737">
    <property type="term" value="C:cytoplasm"/>
    <property type="evidence" value="ECO:0007669"/>
    <property type="project" value="TreeGrafter"/>
</dbReference>
<keyword evidence="3 6" id="KW-0808">Transferase</keyword>
<organism evidence="6 7">
    <name type="scientific">Candidatus Kaiserbacteria bacterium GW2011_GWA2_52_12</name>
    <dbReference type="NCBI Taxonomy" id="1618671"/>
    <lineage>
        <taxon>Bacteria</taxon>
        <taxon>Candidatus Kaiseribacteriota</taxon>
    </lineage>
</organism>
<feature type="domain" description="Formyl transferase N-terminal" evidence="5">
    <location>
        <begin position="4"/>
        <end position="187"/>
    </location>
</feature>
<dbReference type="Pfam" id="PF00551">
    <property type="entry name" value="Formyl_trans_N"/>
    <property type="match status" value="1"/>
</dbReference>
<dbReference type="InterPro" id="IPR036477">
    <property type="entry name" value="Formyl_transf_N_sf"/>
</dbReference>
<sequence length="222" mass="24945">MIKKKVLVFASGTATGGASGAENLIERARIDELNIEIVAIVSNHPHGGAYDVAQKHGVPFYYFSSGTWSAAEYRQIFKKFPQDIVALSGWLKPVRGNDKTRTINIHPARLPRFGGYGMFGDNIHRAVLEAFKKGEIHYSGVSMHFVPDYDHAEYDKGPVFFEYWVPLQNGDTLESIKRRVNIAELNWQPYITSLVAHDHIRWDVATSTIVVPPSYPFLPKGT</sequence>
<dbReference type="EMBL" id="LCQW01000009">
    <property type="protein sequence ID" value="KKW24215.1"/>
    <property type="molecule type" value="Genomic_DNA"/>
</dbReference>
<protein>
    <recommendedName>
        <fullName evidence="2">phosphoribosylglycinamide formyltransferase 1</fullName>
        <ecNumber evidence="2">2.1.2.2</ecNumber>
    </recommendedName>
</protein>
<dbReference type="InterPro" id="IPR002376">
    <property type="entry name" value="Formyl_transf_N"/>
</dbReference>
<dbReference type="PANTHER" id="PTHR43369">
    <property type="entry name" value="PHOSPHORIBOSYLGLYCINAMIDE FORMYLTRANSFERASE"/>
    <property type="match status" value="1"/>
</dbReference>
<evidence type="ECO:0000256" key="3">
    <source>
        <dbReference type="ARBA" id="ARBA00022679"/>
    </source>
</evidence>
<dbReference type="STRING" id="1618671.UY67_C0009G0021"/>
<comment type="pathway">
    <text evidence="1">Purine metabolism; IMP biosynthesis via de novo pathway; N(2)-formyl-N(1)-(5-phospho-D-ribosyl)glycinamide from N(1)-(5-phospho-D-ribosyl)glycinamide (10-formyl THF route): step 1/1.</text>
</comment>
<gene>
    <name evidence="6" type="ORF">UY67_C0009G0021</name>
</gene>
<dbReference type="Gene3D" id="3.40.50.170">
    <property type="entry name" value="Formyl transferase, N-terminal domain"/>
    <property type="match status" value="1"/>
</dbReference>
<dbReference type="GO" id="GO:0006189">
    <property type="term" value="P:'de novo' IMP biosynthetic process"/>
    <property type="evidence" value="ECO:0007669"/>
    <property type="project" value="TreeGrafter"/>
</dbReference>
<comment type="caution">
    <text evidence="6">The sequence shown here is derived from an EMBL/GenBank/DDBJ whole genome shotgun (WGS) entry which is preliminary data.</text>
</comment>
<dbReference type="SUPFAM" id="SSF53328">
    <property type="entry name" value="Formyltransferase"/>
    <property type="match status" value="1"/>
</dbReference>
<accession>A0A0G1X043</accession>
<keyword evidence="4" id="KW-0658">Purine biosynthesis</keyword>
<proteinExistence type="predicted"/>
<reference evidence="6 7" key="1">
    <citation type="journal article" date="2015" name="Nature">
        <title>rRNA introns, odd ribosomes, and small enigmatic genomes across a large radiation of phyla.</title>
        <authorList>
            <person name="Brown C.T."/>
            <person name="Hug L.A."/>
            <person name="Thomas B.C."/>
            <person name="Sharon I."/>
            <person name="Castelle C.J."/>
            <person name="Singh A."/>
            <person name="Wilkins M.J."/>
            <person name="Williams K.H."/>
            <person name="Banfield J.F."/>
        </authorList>
    </citation>
    <scope>NUCLEOTIDE SEQUENCE [LARGE SCALE GENOMIC DNA]</scope>
</reference>
<dbReference type="GO" id="GO:0004644">
    <property type="term" value="F:phosphoribosylglycinamide formyltransferase activity"/>
    <property type="evidence" value="ECO:0007669"/>
    <property type="project" value="UniProtKB-EC"/>
</dbReference>
<dbReference type="AlphaFoldDB" id="A0A0G1X043"/>
<evidence type="ECO:0000313" key="7">
    <source>
        <dbReference type="Proteomes" id="UP000034273"/>
    </source>
</evidence>
<dbReference type="Proteomes" id="UP000034273">
    <property type="component" value="Unassembled WGS sequence"/>
</dbReference>
<evidence type="ECO:0000259" key="5">
    <source>
        <dbReference type="Pfam" id="PF00551"/>
    </source>
</evidence>
<evidence type="ECO:0000256" key="4">
    <source>
        <dbReference type="ARBA" id="ARBA00022755"/>
    </source>
</evidence>